<gene>
    <name evidence="1" type="ORF">H9641_07945</name>
</gene>
<dbReference type="EMBL" id="JACSQF010000006">
    <property type="protein sequence ID" value="MBD7980647.1"/>
    <property type="molecule type" value="Genomic_DNA"/>
</dbReference>
<evidence type="ECO:0000313" key="2">
    <source>
        <dbReference type="Proteomes" id="UP000655570"/>
    </source>
</evidence>
<proteinExistence type="predicted"/>
<evidence type="ECO:0000313" key="1">
    <source>
        <dbReference type="EMBL" id="MBD7980647.1"/>
    </source>
</evidence>
<protein>
    <recommendedName>
        <fullName evidence="3">AbiEi antitoxin C-terminal domain-containing protein</fullName>
    </recommendedName>
</protein>
<sequence length="231" mass="23819">MAAATAPPAPSPPEAVLADAPSTSLCLPADLAMAARVAPAPELVRPAHVGGAVAFADLVRSGALVRVRGDVAVRPTTPLTPAVRAASLGHLVPERTVIGGLSAAWVHCGTPVPPTVEVIHPLGVHRPPPLSGRAPRQSALLHSETARLGGVLVTTVERTALDLACLHDQRSSTPVLHALATRCGLDVDAVLHALDLRSRRTGRPRAQRVLGLLAERLREASAGDGPSPRLP</sequence>
<evidence type="ECO:0008006" key="3">
    <source>
        <dbReference type="Google" id="ProtNLM"/>
    </source>
</evidence>
<organism evidence="1 2">
    <name type="scientific">Oerskovia merdavium</name>
    <dbReference type="NCBI Taxonomy" id="2762227"/>
    <lineage>
        <taxon>Bacteria</taxon>
        <taxon>Bacillati</taxon>
        <taxon>Actinomycetota</taxon>
        <taxon>Actinomycetes</taxon>
        <taxon>Micrococcales</taxon>
        <taxon>Cellulomonadaceae</taxon>
        <taxon>Oerskovia</taxon>
    </lineage>
</organism>
<dbReference type="RefSeq" id="WP_191802565.1">
    <property type="nucleotide sequence ID" value="NZ_JACSQF010000006.1"/>
</dbReference>
<keyword evidence="2" id="KW-1185">Reference proteome</keyword>
<reference evidence="1 2" key="1">
    <citation type="submission" date="2020-08" db="EMBL/GenBank/DDBJ databases">
        <title>A Genomic Blueprint of the Chicken Gut Microbiome.</title>
        <authorList>
            <person name="Gilroy R."/>
            <person name="Ravi A."/>
            <person name="Getino M."/>
            <person name="Pursley I."/>
            <person name="Horton D.L."/>
            <person name="Alikhan N.-F."/>
            <person name="Baker D."/>
            <person name="Gharbi K."/>
            <person name="Hall N."/>
            <person name="Watson M."/>
            <person name="Adriaenssens E.M."/>
            <person name="Foster-Nyarko E."/>
            <person name="Jarju S."/>
            <person name="Secka A."/>
            <person name="Antonio M."/>
            <person name="Oren A."/>
            <person name="Chaudhuri R."/>
            <person name="La Ragione R.M."/>
            <person name="Hildebrand F."/>
            <person name="Pallen M.J."/>
        </authorList>
    </citation>
    <scope>NUCLEOTIDE SEQUENCE [LARGE SCALE GENOMIC DNA]</scope>
    <source>
        <strain evidence="1 2">Sa2CUA9</strain>
    </source>
</reference>
<accession>A0ABR8TY05</accession>
<comment type="caution">
    <text evidence="1">The sequence shown here is derived from an EMBL/GenBank/DDBJ whole genome shotgun (WGS) entry which is preliminary data.</text>
</comment>
<dbReference type="Proteomes" id="UP000655570">
    <property type="component" value="Unassembled WGS sequence"/>
</dbReference>
<name>A0ABR8TY05_9CELL</name>